<name>A0A2A6B9D0_PRIPA</name>
<organism evidence="3 4">
    <name type="scientific">Pristionchus pacificus</name>
    <name type="common">Parasitic nematode worm</name>
    <dbReference type="NCBI Taxonomy" id="54126"/>
    <lineage>
        <taxon>Eukaryota</taxon>
        <taxon>Metazoa</taxon>
        <taxon>Ecdysozoa</taxon>
        <taxon>Nematoda</taxon>
        <taxon>Chromadorea</taxon>
        <taxon>Rhabditida</taxon>
        <taxon>Rhabditina</taxon>
        <taxon>Diplogasteromorpha</taxon>
        <taxon>Diplogasteroidea</taxon>
        <taxon>Neodiplogasteridae</taxon>
        <taxon>Pristionchus</taxon>
    </lineage>
</organism>
<feature type="transmembrane region" description="Helical" evidence="2">
    <location>
        <begin position="741"/>
        <end position="759"/>
    </location>
</feature>
<evidence type="ECO:0000313" key="3">
    <source>
        <dbReference type="EnsemblMetazoa" id="PPA32451.1"/>
    </source>
</evidence>
<feature type="transmembrane region" description="Helical" evidence="2">
    <location>
        <begin position="687"/>
        <end position="709"/>
    </location>
</feature>
<feature type="compositionally biased region" description="Acidic residues" evidence="1">
    <location>
        <begin position="114"/>
        <end position="124"/>
    </location>
</feature>
<feature type="transmembrane region" description="Helical" evidence="2">
    <location>
        <begin position="935"/>
        <end position="953"/>
    </location>
</feature>
<keyword evidence="2" id="KW-0812">Transmembrane</keyword>
<feature type="transmembrane region" description="Helical" evidence="2">
    <location>
        <begin position="368"/>
        <end position="392"/>
    </location>
</feature>
<feature type="transmembrane region" description="Helical" evidence="2">
    <location>
        <begin position="433"/>
        <end position="459"/>
    </location>
</feature>
<protein>
    <submittedName>
        <fullName evidence="3">Uncharacterized protein</fullName>
    </submittedName>
</protein>
<feature type="compositionally biased region" description="Gly residues" evidence="1">
    <location>
        <begin position="131"/>
        <end position="153"/>
    </location>
</feature>
<keyword evidence="2" id="KW-0472">Membrane</keyword>
<evidence type="ECO:0000256" key="1">
    <source>
        <dbReference type="SAM" id="MobiDB-lite"/>
    </source>
</evidence>
<feature type="transmembrane region" description="Helical" evidence="2">
    <location>
        <begin position="960"/>
        <end position="987"/>
    </location>
</feature>
<dbReference type="Proteomes" id="UP000005239">
    <property type="component" value="Unassembled WGS sequence"/>
</dbReference>
<feature type="transmembrane region" description="Helical" evidence="2">
    <location>
        <begin position="331"/>
        <end position="347"/>
    </location>
</feature>
<feature type="transmembrane region" description="Helical" evidence="2">
    <location>
        <begin position="546"/>
        <end position="562"/>
    </location>
</feature>
<feature type="transmembrane region" description="Helical" evidence="2">
    <location>
        <begin position="806"/>
        <end position="839"/>
    </location>
</feature>
<keyword evidence="4" id="KW-1185">Reference proteome</keyword>
<feature type="transmembrane region" description="Helical" evidence="2">
    <location>
        <begin position="1108"/>
        <end position="1126"/>
    </location>
</feature>
<feature type="transmembrane region" description="Helical" evidence="2">
    <location>
        <begin position="896"/>
        <end position="915"/>
    </location>
</feature>
<dbReference type="PANTHER" id="PTHR34851:SF5">
    <property type="entry name" value="MARVEL DOMAIN-CONTAINING PROTEIN"/>
    <property type="match status" value="1"/>
</dbReference>
<reference evidence="4" key="1">
    <citation type="journal article" date="2008" name="Nat. Genet.">
        <title>The Pristionchus pacificus genome provides a unique perspective on nematode lifestyle and parasitism.</title>
        <authorList>
            <person name="Dieterich C."/>
            <person name="Clifton S.W."/>
            <person name="Schuster L.N."/>
            <person name="Chinwalla A."/>
            <person name="Delehaunty K."/>
            <person name="Dinkelacker I."/>
            <person name="Fulton L."/>
            <person name="Fulton R."/>
            <person name="Godfrey J."/>
            <person name="Minx P."/>
            <person name="Mitreva M."/>
            <person name="Roeseler W."/>
            <person name="Tian H."/>
            <person name="Witte H."/>
            <person name="Yang S.P."/>
            <person name="Wilson R.K."/>
            <person name="Sommer R.J."/>
        </authorList>
    </citation>
    <scope>NUCLEOTIDE SEQUENCE [LARGE SCALE GENOMIC DNA]</scope>
    <source>
        <strain evidence="4">PS312</strain>
    </source>
</reference>
<feature type="transmembrane region" description="Helical" evidence="2">
    <location>
        <begin position="582"/>
        <end position="602"/>
    </location>
</feature>
<keyword evidence="2" id="KW-1133">Transmembrane helix</keyword>
<evidence type="ECO:0000256" key="2">
    <source>
        <dbReference type="SAM" id="Phobius"/>
    </source>
</evidence>
<evidence type="ECO:0000313" key="4">
    <source>
        <dbReference type="Proteomes" id="UP000005239"/>
    </source>
</evidence>
<feature type="region of interest" description="Disordered" evidence="1">
    <location>
        <begin position="114"/>
        <end position="170"/>
    </location>
</feature>
<sequence>MRTDSRRTVGLLSAFCRVSTELITTYHNQMRFRLSVIGTENKLDLGYCAHLLSLLEAQGAVENADDADELNILLFARLTGTTMQTMNKPMLMPTISSSEYLKIDIGPWAGEEGEIHEEEEEEEDRSQAEAVGGGGGIAGGIGAGGRTGGGGGDNEANDSDNQLKSRDMAPFNEDDPKYYILSVLHVSRANKFDAIGRAYHFIAVPLYYSVEFEIRATVSSFHTCSLTGQRSERKLIGLDAEIDALFAVIFLLGVFHENRNAVFAFQCYLLTHLYDTYLADKQAAARNGKSTKNRPISGLMNLTKSSGIMPLFDESDPNYLDFLGYHISDSAQFHTILLSIYTFILLLRKNNPIKIAGFTLNSVDETDLACMGLLAFGVFTETRLFVIVYQGYQVKHTEKLTSKKTTSTIYRFGNFVSNPFRPEFWSGTATQTMVGLAITSAVHLFFFMLLDLSHIIIFFNFNRYLSEKYTVEGGPFNDNDTKYLTFCGIHIQTFAFVNTLVSYSLLAGFVHQIVFKYHAFDSRFIFQAIVPAAMNMYGYHHDDRNAMLFYVSWRAFYVAMTAGKYASGQGTIIQADHDSSPVFMFISIALLVWHFQACLFYFDYLGDKQRFFVVFEYEVNRLNITDNVCMFLLAYGVFWENRICVICTREPAKLFSYFRNFSQFFLHSTEQWTTEFPSLKIDTRANAAGMISFASLLSVLLRTIIVITVGQWGSYFNGFLCLADWICCFVLLLAIVDDAKFLVAPYLIFEIYVIINSVLEIHRVRTGETYIFNEYPVLVHFIDHNFVHLPKQAYSDDEYFAKQETLVTIVTVIVTIAVVIRMFVNAYFTTVIAHFFYFLHIKNENEQLQEEPNDPLVETTSTTIDLSVICGDLWRMPNEPFDPDATRYRHLGCCDAHVATSVRVVVAASLVALLFKAIASSNMGEWASVLGETTIASFFFEFICISLLSFAIFKERGLLIWPYIVSQVFPVATIVRLSIIINFYIFLANRAKAYYTFHSTRPIEPAATTPTNARQTIFNYQLTLAPRYPRPHPVQIPAQSVPHNQPSSCRIPAMQSNFARNPDEMQHYSGVTSIFNKRRPNRSKIKPFDPNHPRYLHCWCCYAHVSSVIRVVAVLFTLLTVCRAVITFSYGDNVEFNVFATVCDVLGTIVLVLAVFYESCGSVCPICTYGWCQVCNVSGFMFQISKMDPRKQILINYEHFLARRSSSERRYQQRVRYAERNPQAHTSC</sequence>
<feature type="transmembrane region" description="Helical" evidence="2">
    <location>
        <begin position="715"/>
        <end position="734"/>
    </location>
</feature>
<proteinExistence type="predicted"/>
<accession>A0A8R1YMB6</accession>
<gene>
    <name evidence="3" type="primary">WBGene00205312</name>
</gene>
<reference evidence="3" key="2">
    <citation type="submission" date="2022-06" db="UniProtKB">
        <authorList>
            <consortium name="EnsemblMetazoa"/>
        </authorList>
    </citation>
    <scope>IDENTIFICATION</scope>
    <source>
        <strain evidence="3">PS312</strain>
    </source>
</reference>
<dbReference type="PANTHER" id="PTHR34851">
    <property type="entry name" value="PROTEIN CBG05235-RELATED"/>
    <property type="match status" value="1"/>
</dbReference>
<dbReference type="AlphaFoldDB" id="A0A2A6B9D0"/>
<dbReference type="EnsemblMetazoa" id="PPA32451.1">
    <property type="protein sequence ID" value="PPA32451.1"/>
    <property type="gene ID" value="WBGene00205312"/>
</dbReference>
<accession>A0A2A6B9D0</accession>
<feature type="transmembrane region" description="Helical" evidence="2">
    <location>
        <begin position="1138"/>
        <end position="1157"/>
    </location>
</feature>